<organism evidence="3 4">
    <name type="scientific">Mycosarcoma maydis</name>
    <name type="common">Corn smut fungus</name>
    <name type="synonym">Ustilago maydis</name>
    <dbReference type="NCBI Taxonomy" id="5270"/>
    <lineage>
        <taxon>Eukaryota</taxon>
        <taxon>Fungi</taxon>
        <taxon>Dikarya</taxon>
        <taxon>Basidiomycota</taxon>
        <taxon>Ustilaginomycotina</taxon>
        <taxon>Ustilaginomycetes</taxon>
        <taxon>Ustilaginales</taxon>
        <taxon>Ustilaginaceae</taxon>
        <taxon>Mycosarcoma</taxon>
    </lineage>
</organism>
<dbReference type="SUPFAM" id="SSF46942">
    <property type="entry name" value="Elongation factor TFIIS domain 2"/>
    <property type="match status" value="1"/>
</dbReference>
<keyword evidence="4" id="KW-1185">Reference proteome</keyword>
<dbReference type="InterPro" id="IPR036575">
    <property type="entry name" value="TFIIS_cen_dom_sf"/>
</dbReference>
<dbReference type="AlphaFoldDB" id="A0A0D1EA62"/>
<dbReference type="EMBL" id="CM003141">
    <property type="protein sequence ID" value="KIS71285.1"/>
    <property type="molecule type" value="Genomic_DNA"/>
</dbReference>
<dbReference type="InterPro" id="IPR003618">
    <property type="entry name" value="TFIIS_cen_dom"/>
</dbReference>
<evidence type="ECO:0000313" key="4">
    <source>
        <dbReference type="Proteomes" id="UP000000561"/>
    </source>
</evidence>
<feature type="compositionally biased region" description="Basic and acidic residues" evidence="1">
    <location>
        <begin position="89"/>
        <end position="101"/>
    </location>
</feature>
<dbReference type="InParanoid" id="A0A0D1EA62"/>
<dbReference type="OrthoDB" id="44867at2759"/>
<evidence type="ECO:0000256" key="1">
    <source>
        <dbReference type="SAM" id="MobiDB-lite"/>
    </source>
</evidence>
<reference evidence="3 4" key="1">
    <citation type="journal article" date="2006" name="Nature">
        <title>Insights from the genome of the biotrophic fungal plant pathogen Ustilago maydis.</title>
        <authorList>
            <person name="Kamper J."/>
            <person name="Kahmann R."/>
            <person name="Bolker M."/>
            <person name="Ma L.J."/>
            <person name="Brefort T."/>
            <person name="Saville B.J."/>
            <person name="Banuett F."/>
            <person name="Kronstad J.W."/>
            <person name="Gold S.E."/>
            <person name="Muller O."/>
            <person name="Perlin M.H."/>
            <person name="Wosten H.A."/>
            <person name="de Vries R."/>
            <person name="Ruiz-Herrera J."/>
            <person name="Reynaga-Pena C.G."/>
            <person name="Snetselaar K."/>
            <person name="McCann M."/>
            <person name="Perez-Martin J."/>
            <person name="Feldbrugge M."/>
            <person name="Basse C.W."/>
            <person name="Steinberg G."/>
            <person name="Ibeas J.I."/>
            <person name="Holloman W."/>
            <person name="Guzman P."/>
            <person name="Farman M."/>
            <person name="Stajich J.E."/>
            <person name="Sentandreu R."/>
            <person name="Gonzalez-Prieto J.M."/>
            <person name="Kennell J.C."/>
            <person name="Molina L."/>
            <person name="Schirawski J."/>
            <person name="Mendoza-Mendoza A."/>
            <person name="Greilinger D."/>
            <person name="Munch K."/>
            <person name="Rossel N."/>
            <person name="Scherer M."/>
            <person name="Vranes M."/>
            <person name="Ladendorf O."/>
            <person name="Vincon V."/>
            <person name="Fuchs U."/>
            <person name="Sandrock B."/>
            <person name="Meng S."/>
            <person name="Ho E.C."/>
            <person name="Cahill M.J."/>
            <person name="Boyce K.J."/>
            <person name="Klose J."/>
            <person name="Klosterman S.J."/>
            <person name="Deelstra H.J."/>
            <person name="Ortiz-Castellanos L."/>
            <person name="Li W."/>
            <person name="Sanchez-Alonso P."/>
            <person name="Schreier P.H."/>
            <person name="Hauser-Hahn I."/>
            <person name="Vaupel M."/>
            <person name="Koopmann E."/>
            <person name="Friedrich G."/>
            <person name="Voss H."/>
            <person name="Schluter T."/>
            <person name="Margolis J."/>
            <person name="Platt D."/>
            <person name="Swimmer C."/>
            <person name="Gnirke A."/>
            <person name="Chen F."/>
            <person name="Vysotskaia V."/>
            <person name="Mannhaupt G."/>
            <person name="Guldener U."/>
            <person name="Munsterkotter M."/>
            <person name="Haase D."/>
            <person name="Oesterheld M."/>
            <person name="Mewes H.W."/>
            <person name="Mauceli E.W."/>
            <person name="DeCaprio D."/>
            <person name="Wade C.M."/>
            <person name="Butler J."/>
            <person name="Young S."/>
            <person name="Jaffe D.B."/>
            <person name="Calvo S."/>
            <person name="Nusbaum C."/>
            <person name="Galagan J."/>
            <person name="Birren B.W."/>
        </authorList>
    </citation>
    <scope>NUCLEOTIDE SEQUENCE [LARGE SCALE GENOMIC DNA]</scope>
    <source>
        <strain evidence="4">DSM 14603 / FGSC 9021 / UM521</strain>
    </source>
</reference>
<dbReference type="STRING" id="237631.A0A0D1EA62"/>
<protein>
    <recommendedName>
        <fullName evidence="2">TFIIS central domain-containing protein</fullName>
    </recommendedName>
</protein>
<dbReference type="GeneID" id="23562282"/>
<dbReference type="eggNOG" id="ENOG502R0TF">
    <property type="taxonomic scope" value="Eukaryota"/>
</dbReference>
<sequence>MSDIRSKSAKFLGDSIAAATGVQDTSSTAAQIEQAVFDKFGQSTSNDYRGDIRNIGLTLKKDNPQLAQDLVQEAEADTALWTRSAQQEMRTEEQAKQDQHLRQQNLEASVGVDDLDPERGAIVTSEQGISRMHEGDIETYGEAVEASMGGGGEGEFKARAQPKVGEAMRGIEFETGI</sequence>
<dbReference type="GO" id="GO:0006351">
    <property type="term" value="P:DNA-templated transcription"/>
    <property type="evidence" value="ECO:0007669"/>
    <property type="project" value="InterPro"/>
</dbReference>
<feature type="region of interest" description="Disordered" evidence="1">
    <location>
        <begin position="84"/>
        <end position="108"/>
    </location>
</feature>
<gene>
    <name evidence="3" type="ORF">UMAG_01185</name>
</gene>
<accession>A0A0D1EA62</accession>
<evidence type="ECO:0000313" key="3">
    <source>
        <dbReference type="EMBL" id="KIS71285.1"/>
    </source>
</evidence>
<proteinExistence type="predicted"/>
<feature type="domain" description="TFIIS central" evidence="2">
    <location>
        <begin position="3"/>
        <end position="108"/>
    </location>
</feature>
<evidence type="ECO:0000259" key="2">
    <source>
        <dbReference type="Pfam" id="PF07500"/>
    </source>
</evidence>
<dbReference type="KEGG" id="uma:UMAG_01185"/>
<dbReference type="VEuPathDB" id="FungiDB:UMAG_01185"/>
<dbReference type="RefSeq" id="XP_011387126.1">
    <property type="nucleotide sequence ID" value="XM_011388824.1"/>
</dbReference>
<dbReference type="OMA" id="YRGDIRN"/>
<dbReference type="Pfam" id="PF07500">
    <property type="entry name" value="TFIIS_M"/>
    <property type="match status" value="1"/>
</dbReference>
<dbReference type="Proteomes" id="UP000000561">
    <property type="component" value="Chromosome 2"/>
</dbReference>
<name>A0A0D1EA62_MYCMD</name>
<dbReference type="Gene3D" id="1.10.472.30">
    <property type="entry name" value="Transcription elongation factor S-II, central domain"/>
    <property type="match status" value="1"/>
</dbReference>